<dbReference type="EMBL" id="AP022579">
    <property type="protein sequence ID" value="BBX94135.1"/>
    <property type="molecule type" value="Genomic_DNA"/>
</dbReference>
<sequence>MPLQTPAASYVAAVPHSDLATAQDCSATGGGRVSGTSTQHNPALKTTYMPMQAIICDQMGESTLYSHWLQNAADPRDPAAWWAQGRSPK</sequence>
<dbReference type="Proteomes" id="UP000466683">
    <property type="component" value="Chromosome"/>
</dbReference>
<evidence type="ECO:0000313" key="2">
    <source>
        <dbReference type="Proteomes" id="UP000466683"/>
    </source>
</evidence>
<accession>A0ABM7J4H4</accession>
<proteinExistence type="predicted"/>
<evidence type="ECO:0000313" key="1">
    <source>
        <dbReference type="EMBL" id="BBX94135.1"/>
    </source>
</evidence>
<protein>
    <submittedName>
        <fullName evidence="1">Uncharacterized protein</fullName>
    </submittedName>
</protein>
<reference evidence="1 2" key="1">
    <citation type="journal article" date="2019" name="Emerg. Microbes Infect.">
        <title>Comprehensive subspecies identification of 175 nontuberculous mycobacteria species based on 7547 genomic profiles.</title>
        <authorList>
            <person name="Matsumoto Y."/>
            <person name="Kinjo T."/>
            <person name="Motooka D."/>
            <person name="Nabeya D."/>
            <person name="Jung N."/>
            <person name="Uechi K."/>
            <person name="Horii T."/>
            <person name="Iida T."/>
            <person name="Fujita J."/>
            <person name="Nakamura S."/>
        </authorList>
    </citation>
    <scope>NUCLEOTIDE SEQUENCE [LARGE SCALE GENOMIC DNA]</scope>
    <source>
        <strain evidence="1 2">JCM 15653</strain>
    </source>
</reference>
<name>A0ABM7J4H4_9MYCO</name>
<organism evidence="1 2">
    <name type="scientific">Mycolicibacterium boenickei</name>
    <dbReference type="NCBI Taxonomy" id="146017"/>
    <lineage>
        <taxon>Bacteria</taxon>
        <taxon>Bacillati</taxon>
        <taxon>Actinomycetota</taxon>
        <taxon>Actinomycetes</taxon>
        <taxon>Mycobacteriales</taxon>
        <taxon>Mycobacteriaceae</taxon>
        <taxon>Mycolicibacterium</taxon>
    </lineage>
</organism>
<gene>
    <name evidence="1" type="ORF">MBOE_57840</name>
</gene>
<keyword evidence="2" id="KW-1185">Reference proteome</keyword>